<keyword evidence="2" id="KW-0238">DNA-binding</keyword>
<name>L1MLY9_9CORY</name>
<comment type="caution">
    <text evidence="6">The sequence shown here is derived from an EMBL/GenBank/DDBJ whole genome shotgun (WGS) entry which is preliminary data.</text>
</comment>
<dbReference type="HOGENOM" id="CLU_062618_4_1_11"/>
<feature type="domain" description="IclR-ED" evidence="5">
    <location>
        <begin position="75"/>
        <end position="241"/>
    </location>
</feature>
<dbReference type="PATRIC" id="fig|1035195.3.peg.323"/>
<dbReference type="AlphaFoldDB" id="L1MLY9"/>
<dbReference type="eggNOG" id="COG1414">
    <property type="taxonomic scope" value="Bacteria"/>
</dbReference>
<dbReference type="Gene3D" id="1.10.10.10">
    <property type="entry name" value="Winged helix-like DNA-binding domain superfamily/Winged helix DNA-binding domain"/>
    <property type="match status" value="1"/>
</dbReference>
<organism evidence="6 7">
    <name type="scientific">Corynebacterium durum F0235</name>
    <dbReference type="NCBI Taxonomy" id="1035195"/>
    <lineage>
        <taxon>Bacteria</taxon>
        <taxon>Bacillati</taxon>
        <taxon>Actinomycetota</taxon>
        <taxon>Actinomycetes</taxon>
        <taxon>Mycobacteriales</taxon>
        <taxon>Corynebacteriaceae</taxon>
        <taxon>Corynebacterium</taxon>
    </lineage>
</organism>
<dbReference type="SUPFAM" id="SSF46785">
    <property type="entry name" value="Winged helix' DNA-binding domain"/>
    <property type="match status" value="1"/>
</dbReference>
<dbReference type="OrthoDB" id="4319317at2"/>
<dbReference type="GO" id="GO:0003700">
    <property type="term" value="F:DNA-binding transcription factor activity"/>
    <property type="evidence" value="ECO:0007669"/>
    <property type="project" value="TreeGrafter"/>
</dbReference>
<dbReference type="InterPro" id="IPR036388">
    <property type="entry name" value="WH-like_DNA-bd_sf"/>
</dbReference>
<dbReference type="Proteomes" id="UP000010445">
    <property type="component" value="Unassembled WGS sequence"/>
</dbReference>
<dbReference type="InterPro" id="IPR050707">
    <property type="entry name" value="HTH_MetabolicPath_Reg"/>
</dbReference>
<dbReference type="EMBL" id="AMEM01000007">
    <property type="protein sequence ID" value="EKX92065.1"/>
    <property type="molecule type" value="Genomic_DNA"/>
</dbReference>
<evidence type="ECO:0000259" key="5">
    <source>
        <dbReference type="PROSITE" id="PS51078"/>
    </source>
</evidence>
<evidence type="ECO:0000256" key="2">
    <source>
        <dbReference type="ARBA" id="ARBA00023125"/>
    </source>
</evidence>
<evidence type="ECO:0000259" key="4">
    <source>
        <dbReference type="PROSITE" id="PS51077"/>
    </source>
</evidence>
<dbReference type="Pfam" id="PF09339">
    <property type="entry name" value="HTH_IclR"/>
    <property type="match status" value="1"/>
</dbReference>
<dbReference type="RefSeq" id="WP_006062044.1">
    <property type="nucleotide sequence ID" value="NZ_KB290822.1"/>
</dbReference>
<evidence type="ECO:0000256" key="1">
    <source>
        <dbReference type="ARBA" id="ARBA00023015"/>
    </source>
</evidence>
<dbReference type="PANTHER" id="PTHR30136">
    <property type="entry name" value="HELIX-TURN-HELIX TRANSCRIPTIONAL REGULATOR, ICLR FAMILY"/>
    <property type="match status" value="1"/>
</dbReference>
<dbReference type="Gene3D" id="3.30.450.40">
    <property type="match status" value="1"/>
</dbReference>
<evidence type="ECO:0000313" key="6">
    <source>
        <dbReference type="EMBL" id="EKX92065.1"/>
    </source>
</evidence>
<dbReference type="InterPro" id="IPR005471">
    <property type="entry name" value="Tscrpt_reg_IclR_N"/>
</dbReference>
<protein>
    <submittedName>
        <fullName evidence="6">Transcriptional regulator, IclR family protein</fullName>
    </submittedName>
</protein>
<dbReference type="GO" id="GO:0045892">
    <property type="term" value="P:negative regulation of DNA-templated transcription"/>
    <property type="evidence" value="ECO:0007669"/>
    <property type="project" value="TreeGrafter"/>
</dbReference>
<evidence type="ECO:0000256" key="3">
    <source>
        <dbReference type="ARBA" id="ARBA00023163"/>
    </source>
</evidence>
<dbReference type="InterPro" id="IPR036390">
    <property type="entry name" value="WH_DNA-bd_sf"/>
</dbReference>
<dbReference type="SUPFAM" id="SSF55781">
    <property type="entry name" value="GAF domain-like"/>
    <property type="match status" value="1"/>
</dbReference>
<accession>L1MLY9</accession>
<dbReference type="InterPro" id="IPR014757">
    <property type="entry name" value="Tscrpt_reg_IclR_C"/>
</dbReference>
<proteinExistence type="predicted"/>
<dbReference type="InterPro" id="IPR029016">
    <property type="entry name" value="GAF-like_dom_sf"/>
</dbReference>
<keyword evidence="7" id="KW-1185">Reference proteome</keyword>
<dbReference type="STRING" id="1035195.HMPREF9997_00349"/>
<dbReference type="SMART" id="SM00346">
    <property type="entry name" value="HTH_ICLR"/>
    <property type="match status" value="1"/>
</dbReference>
<dbReference type="PANTHER" id="PTHR30136:SF39">
    <property type="entry name" value="TRANSCRIPTIONAL REGULATORY PROTEIN"/>
    <property type="match status" value="1"/>
</dbReference>
<gene>
    <name evidence="6" type="ORF">HMPREF9997_00349</name>
</gene>
<dbReference type="PROSITE" id="PS51077">
    <property type="entry name" value="HTH_ICLR"/>
    <property type="match status" value="1"/>
</dbReference>
<evidence type="ECO:0000313" key="7">
    <source>
        <dbReference type="Proteomes" id="UP000010445"/>
    </source>
</evidence>
<dbReference type="PROSITE" id="PS51078">
    <property type="entry name" value="ICLR_ED"/>
    <property type="match status" value="1"/>
</dbReference>
<reference evidence="6 7" key="1">
    <citation type="submission" date="2012-05" db="EMBL/GenBank/DDBJ databases">
        <authorList>
            <person name="Weinstock G."/>
            <person name="Sodergren E."/>
            <person name="Lobos E.A."/>
            <person name="Fulton L."/>
            <person name="Fulton R."/>
            <person name="Courtney L."/>
            <person name="Fronick C."/>
            <person name="O'Laughlin M."/>
            <person name="Godfrey J."/>
            <person name="Wilson R.M."/>
            <person name="Miner T."/>
            <person name="Farmer C."/>
            <person name="Delehaunty K."/>
            <person name="Cordes M."/>
            <person name="Minx P."/>
            <person name="Tomlinson C."/>
            <person name="Chen J."/>
            <person name="Wollam A."/>
            <person name="Pepin K.H."/>
            <person name="Bhonagiri V."/>
            <person name="Zhang X."/>
            <person name="Suruliraj S."/>
            <person name="Warren W."/>
            <person name="Mitreva M."/>
            <person name="Mardis E.R."/>
            <person name="Wilson R.K."/>
        </authorList>
    </citation>
    <scope>NUCLEOTIDE SEQUENCE [LARGE SCALE GENOMIC DNA]</scope>
    <source>
        <strain evidence="6 7">F0235</strain>
    </source>
</reference>
<sequence length="241" mass="25200">MGQYNAPDAASGSGIKVLDRAVLILTTIADQPRSLAELCQATKLPRATAHRLATALETHRMLSRTADGRWSIGSALTSLGSGSSDTLIDAATPIMNALMQRTGESVQLYRLTGTSRTCIASKEPPSGLQNTVPVGSRMPLTAGSSAHVFMAYAPPTLRDSILADAAFTPATLQRVRSTGYAESVSEREPGLASLSAPVFDHTGNIVAVLSISGPAERLRPHPGARWATELIDAAKNLGAAL</sequence>
<dbReference type="Pfam" id="PF01614">
    <property type="entry name" value="IclR_C"/>
    <property type="match status" value="1"/>
</dbReference>
<keyword evidence="3" id="KW-0804">Transcription</keyword>
<feature type="domain" description="HTH iclR-type" evidence="4">
    <location>
        <begin position="15"/>
        <end position="74"/>
    </location>
</feature>
<dbReference type="GO" id="GO:0003677">
    <property type="term" value="F:DNA binding"/>
    <property type="evidence" value="ECO:0007669"/>
    <property type="project" value="UniProtKB-KW"/>
</dbReference>
<keyword evidence="1" id="KW-0805">Transcription regulation</keyword>